<feature type="region of interest" description="Disordered" evidence="1">
    <location>
        <begin position="66"/>
        <end position="105"/>
    </location>
</feature>
<dbReference type="NCBIfam" id="TIGR02537">
    <property type="entry name" value="arch_flag_Nterm"/>
    <property type="match status" value="1"/>
</dbReference>
<dbReference type="Proteomes" id="UP001596296">
    <property type="component" value="Unassembled WGS sequence"/>
</dbReference>
<dbReference type="InterPro" id="IPR012859">
    <property type="entry name" value="Pilin_N_archaeal"/>
</dbReference>
<keyword evidence="2" id="KW-1133">Transmembrane helix</keyword>
<evidence type="ECO:0000313" key="5">
    <source>
        <dbReference type="Proteomes" id="UP001596296"/>
    </source>
</evidence>
<comment type="caution">
    <text evidence="4">The sequence shown here is derived from an EMBL/GenBank/DDBJ whole genome shotgun (WGS) entry which is preliminary data.</text>
</comment>
<sequence>MNIKKLLNDDRAVSPVIGVILMVAITVILAAVIGTFVLGLGDSIGDNAPQASFDFDYGNTGSVTVTHEGGDTLNSDNSNQVNVTSPSGTDTWDLPISAGSTSPSVSVSSGEEVRVIWESPGGGESATLARSTAP</sequence>
<keyword evidence="5" id="KW-1185">Reference proteome</keyword>
<dbReference type="Pfam" id="PF07790">
    <property type="entry name" value="Pilin_N"/>
    <property type="match status" value="1"/>
</dbReference>
<keyword evidence="2" id="KW-0472">Membrane</keyword>
<feature type="domain" description="Archaeal Type IV pilin N-terminal" evidence="3">
    <location>
        <begin position="11"/>
        <end position="83"/>
    </location>
</feature>
<dbReference type="InterPro" id="IPR013373">
    <property type="entry name" value="Flagellin/pilin_N_arc"/>
</dbReference>
<keyword evidence="2" id="KW-0812">Transmembrane</keyword>
<proteinExistence type="predicted"/>
<accession>A0ABD5UWY7</accession>
<dbReference type="AlphaFoldDB" id="A0ABD5UWY7"/>
<evidence type="ECO:0000256" key="1">
    <source>
        <dbReference type="SAM" id="MobiDB-lite"/>
    </source>
</evidence>
<dbReference type="RefSeq" id="WP_379744057.1">
    <property type="nucleotide sequence ID" value="NZ_JBHSVN010000001.1"/>
</dbReference>
<evidence type="ECO:0000259" key="3">
    <source>
        <dbReference type="Pfam" id="PF07790"/>
    </source>
</evidence>
<feature type="compositionally biased region" description="Polar residues" evidence="1">
    <location>
        <begin position="72"/>
        <end position="90"/>
    </location>
</feature>
<dbReference type="PANTHER" id="PTHR38138">
    <property type="entry name" value="VNG6441H"/>
    <property type="match status" value="1"/>
</dbReference>
<dbReference type="EMBL" id="JBHSXL010000009">
    <property type="protein sequence ID" value="MFC6892965.1"/>
    <property type="molecule type" value="Genomic_DNA"/>
</dbReference>
<reference evidence="4 5" key="1">
    <citation type="journal article" date="2019" name="Int. J. Syst. Evol. Microbiol.">
        <title>The Global Catalogue of Microorganisms (GCM) 10K type strain sequencing project: providing services to taxonomists for standard genome sequencing and annotation.</title>
        <authorList>
            <consortium name="The Broad Institute Genomics Platform"/>
            <consortium name="The Broad Institute Genome Sequencing Center for Infectious Disease"/>
            <person name="Wu L."/>
            <person name="Ma J."/>
        </authorList>
    </citation>
    <scope>NUCLEOTIDE SEQUENCE [LARGE SCALE GENOMIC DNA]</scope>
    <source>
        <strain evidence="4 5">SKJ47</strain>
    </source>
</reference>
<gene>
    <name evidence="4" type="ORF">ACFQE9_10155</name>
</gene>
<dbReference type="PANTHER" id="PTHR38138:SF1">
    <property type="entry name" value="ARCHAEAL TYPE IV PILIN N-TERMINAL DOMAIN-CONTAINING PROTEIN"/>
    <property type="match status" value="1"/>
</dbReference>
<evidence type="ECO:0000313" key="4">
    <source>
        <dbReference type="EMBL" id="MFC6892965.1"/>
    </source>
</evidence>
<protein>
    <submittedName>
        <fullName evidence="4">Type IV pilin</fullName>
    </submittedName>
</protein>
<name>A0ABD5UWY7_9EURY</name>
<feature type="transmembrane region" description="Helical" evidence="2">
    <location>
        <begin position="12"/>
        <end position="40"/>
    </location>
</feature>
<organism evidence="4 5">
    <name type="scientific">Halopenitus salinus</name>
    <dbReference type="NCBI Taxonomy" id="1198295"/>
    <lineage>
        <taxon>Archaea</taxon>
        <taxon>Methanobacteriati</taxon>
        <taxon>Methanobacteriota</taxon>
        <taxon>Stenosarchaea group</taxon>
        <taxon>Halobacteria</taxon>
        <taxon>Halobacteriales</taxon>
        <taxon>Haloferacaceae</taxon>
        <taxon>Halopenitus</taxon>
    </lineage>
</organism>
<evidence type="ECO:0000256" key="2">
    <source>
        <dbReference type="SAM" id="Phobius"/>
    </source>
</evidence>